<sequence length="377" mass="40576">MDSRSSTTAASPDGLVLPDYDGACISNIVPALLDPSNPWPAWIPEVAADADQVVLLVLDGIGWNQLIERRHLAPTLSAMTGGPITSVAPTTTATALTSISTGVAPGLHGIMGYRMTIGRDVLNVLRWSANGRDARKTILPESIQTLDAFEGQRPPVITRSEFRDSGFTRAHLDKTRLLGWRVSSTLVTEIAAAVNRNEPFVYAYYDGIDKIAHEFGLDAHYDAEFAFVDRLVADVLSVLPPGAVLVVTSDHGQVDVGDDVVTPDSSVMAHVDLQSGEGRFRWLHARPGHARALFDDATAKHSDRSWVVSVDQVIDEGWFGSEVTDAARSRLGDVALVAREAMAFSDPADSGAFPLRARHGSLTADEIFVPLLCQVST</sequence>
<protein>
    <submittedName>
        <fullName evidence="1">Unannotated protein</fullName>
    </submittedName>
</protein>
<dbReference type="Pfam" id="PF01663">
    <property type="entry name" value="Phosphodiest"/>
    <property type="match status" value="1"/>
</dbReference>
<name>A0A6J6G3D5_9ZZZZ</name>
<organism evidence="1">
    <name type="scientific">freshwater metagenome</name>
    <dbReference type="NCBI Taxonomy" id="449393"/>
    <lineage>
        <taxon>unclassified sequences</taxon>
        <taxon>metagenomes</taxon>
        <taxon>ecological metagenomes</taxon>
    </lineage>
</organism>
<gene>
    <name evidence="1" type="ORF">UFOPK1827_00233</name>
</gene>
<accession>A0A6J6G3D5</accession>
<dbReference type="EMBL" id="CAEZUO010000005">
    <property type="protein sequence ID" value="CAB4595707.1"/>
    <property type="molecule type" value="Genomic_DNA"/>
</dbReference>
<evidence type="ECO:0000313" key="1">
    <source>
        <dbReference type="EMBL" id="CAB4595707.1"/>
    </source>
</evidence>
<dbReference type="Gene3D" id="3.40.720.10">
    <property type="entry name" value="Alkaline Phosphatase, subunit A"/>
    <property type="match status" value="1"/>
</dbReference>
<dbReference type="InterPro" id="IPR017850">
    <property type="entry name" value="Alkaline_phosphatase_core_sf"/>
</dbReference>
<dbReference type="SUPFAM" id="SSF53649">
    <property type="entry name" value="Alkaline phosphatase-like"/>
    <property type="match status" value="1"/>
</dbReference>
<dbReference type="AlphaFoldDB" id="A0A6J6G3D5"/>
<reference evidence="1" key="1">
    <citation type="submission" date="2020-05" db="EMBL/GenBank/DDBJ databases">
        <authorList>
            <person name="Chiriac C."/>
            <person name="Salcher M."/>
            <person name="Ghai R."/>
            <person name="Kavagutti S V."/>
        </authorList>
    </citation>
    <scope>NUCLEOTIDE SEQUENCE</scope>
</reference>
<proteinExistence type="predicted"/>
<dbReference type="InterPro" id="IPR002591">
    <property type="entry name" value="Phosphodiest/P_Trfase"/>
</dbReference>